<proteinExistence type="predicted"/>
<gene>
    <name evidence="1" type="ORF">Fot_56520</name>
</gene>
<dbReference type="Proteomes" id="UP001604277">
    <property type="component" value="Unassembled WGS sequence"/>
</dbReference>
<evidence type="ECO:0000313" key="2">
    <source>
        <dbReference type="Proteomes" id="UP001604277"/>
    </source>
</evidence>
<accession>A0ABD1P0E5</accession>
<dbReference type="EMBL" id="JBFOLJ010000045">
    <property type="protein sequence ID" value="KAL2457109.1"/>
    <property type="molecule type" value="Genomic_DNA"/>
</dbReference>
<comment type="caution">
    <text evidence="1">The sequence shown here is derived from an EMBL/GenBank/DDBJ whole genome shotgun (WGS) entry which is preliminary data.</text>
</comment>
<protein>
    <submittedName>
        <fullName evidence="1">Uncharacterized protein</fullName>
    </submittedName>
</protein>
<dbReference type="AlphaFoldDB" id="A0ABD1P0E5"/>
<organism evidence="1 2">
    <name type="scientific">Forsythia ovata</name>
    <dbReference type="NCBI Taxonomy" id="205694"/>
    <lineage>
        <taxon>Eukaryota</taxon>
        <taxon>Viridiplantae</taxon>
        <taxon>Streptophyta</taxon>
        <taxon>Embryophyta</taxon>
        <taxon>Tracheophyta</taxon>
        <taxon>Spermatophyta</taxon>
        <taxon>Magnoliopsida</taxon>
        <taxon>eudicotyledons</taxon>
        <taxon>Gunneridae</taxon>
        <taxon>Pentapetalae</taxon>
        <taxon>asterids</taxon>
        <taxon>lamiids</taxon>
        <taxon>Lamiales</taxon>
        <taxon>Oleaceae</taxon>
        <taxon>Forsythieae</taxon>
        <taxon>Forsythia</taxon>
    </lineage>
</organism>
<sequence>MQNLSPITDTIRLNHTPITASSSLMAHVTPSRNLTAYMQPPLHDSSITASLRLRQSHTNGPPAALQAGLLLIGAIDQLNHQNRQTHRIVHRVRQISERRTLRLKDHWNEWLRQRVRLRKARLSFPVIRSGRSGSDGSRKIIE</sequence>
<evidence type="ECO:0000313" key="1">
    <source>
        <dbReference type="EMBL" id="KAL2457109.1"/>
    </source>
</evidence>
<name>A0ABD1P0E5_9LAMI</name>
<keyword evidence="2" id="KW-1185">Reference proteome</keyword>
<reference evidence="2" key="1">
    <citation type="submission" date="2024-07" db="EMBL/GenBank/DDBJ databases">
        <title>Two chromosome-level genome assemblies of Korean endemic species Abeliophyllum distichum and Forsythia ovata (Oleaceae).</title>
        <authorList>
            <person name="Jang H."/>
        </authorList>
    </citation>
    <scope>NUCLEOTIDE SEQUENCE [LARGE SCALE GENOMIC DNA]</scope>
</reference>